<feature type="transmembrane region" description="Helical" evidence="7">
    <location>
        <begin position="401"/>
        <end position="434"/>
    </location>
</feature>
<feature type="domain" description="RCK C-terminal" evidence="8">
    <location>
        <begin position="208"/>
        <end position="293"/>
    </location>
</feature>
<name>A0A845MII1_9PROT</name>
<dbReference type="Pfam" id="PF03600">
    <property type="entry name" value="CitMHS"/>
    <property type="match status" value="1"/>
</dbReference>
<evidence type="ECO:0000256" key="2">
    <source>
        <dbReference type="ARBA" id="ARBA00022448"/>
    </source>
</evidence>
<dbReference type="SUPFAM" id="SSF116726">
    <property type="entry name" value="TrkA C-terminal domain-like"/>
    <property type="match status" value="2"/>
</dbReference>
<gene>
    <name evidence="9" type="ORF">GQF03_13825</name>
</gene>
<dbReference type="GO" id="GO:0006813">
    <property type="term" value="P:potassium ion transport"/>
    <property type="evidence" value="ECO:0007669"/>
    <property type="project" value="InterPro"/>
</dbReference>
<dbReference type="RefSeq" id="WP_161339886.1">
    <property type="nucleotide sequence ID" value="NZ_JBHSDG010000003.1"/>
</dbReference>
<keyword evidence="6 7" id="KW-0472">Membrane</keyword>
<dbReference type="Gene3D" id="3.30.70.1450">
    <property type="entry name" value="Regulator of K+ conductance, C-terminal domain"/>
    <property type="match status" value="2"/>
</dbReference>
<feature type="transmembrane region" description="Helical" evidence="7">
    <location>
        <begin position="5"/>
        <end position="22"/>
    </location>
</feature>
<protein>
    <submittedName>
        <fullName evidence="9">SLC13 family permease</fullName>
    </submittedName>
</protein>
<feature type="transmembrane region" description="Helical" evidence="7">
    <location>
        <begin position="52"/>
        <end position="71"/>
    </location>
</feature>
<dbReference type="PANTHER" id="PTHR43652">
    <property type="entry name" value="BASIC AMINO ACID ANTIPORTER YFCC-RELATED"/>
    <property type="match status" value="1"/>
</dbReference>
<evidence type="ECO:0000256" key="1">
    <source>
        <dbReference type="ARBA" id="ARBA00004141"/>
    </source>
</evidence>
<dbReference type="InterPro" id="IPR004680">
    <property type="entry name" value="Cit_transptr-like_dom"/>
</dbReference>
<dbReference type="EMBL" id="WTVA01000015">
    <property type="protein sequence ID" value="MZR23412.1"/>
    <property type="molecule type" value="Genomic_DNA"/>
</dbReference>
<evidence type="ECO:0000256" key="7">
    <source>
        <dbReference type="SAM" id="Phobius"/>
    </source>
</evidence>
<dbReference type="InterPro" id="IPR051679">
    <property type="entry name" value="DASS-Related_Transporters"/>
</dbReference>
<feature type="transmembrane region" description="Helical" evidence="7">
    <location>
        <begin position="569"/>
        <end position="589"/>
    </location>
</feature>
<evidence type="ECO:0000256" key="3">
    <source>
        <dbReference type="ARBA" id="ARBA00022692"/>
    </source>
</evidence>
<evidence type="ECO:0000256" key="4">
    <source>
        <dbReference type="ARBA" id="ARBA00022737"/>
    </source>
</evidence>
<comment type="subcellular location">
    <subcellularLocation>
        <location evidence="1">Membrane</location>
        <topology evidence="1">Multi-pass membrane protein</topology>
    </subcellularLocation>
</comment>
<keyword evidence="3 7" id="KW-0812">Transmembrane</keyword>
<evidence type="ECO:0000313" key="10">
    <source>
        <dbReference type="Proteomes" id="UP000445696"/>
    </source>
</evidence>
<keyword evidence="4" id="KW-0677">Repeat</keyword>
<dbReference type="PANTHER" id="PTHR43652:SF2">
    <property type="entry name" value="BASIC AMINO ACID ANTIPORTER YFCC-RELATED"/>
    <property type="match status" value="1"/>
</dbReference>
<keyword evidence="10" id="KW-1185">Reference proteome</keyword>
<keyword evidence="2" id="KW-0813">Transport</keyword>
<feature type="transmembrane region" description="Helical" evidence="7">
    <location>
        <begin position="476"/>
        <end position="500"/>
    </location>
</feature>
<evidence type="ECO:0000256" key="5">
    <source>
        <dbReference type="ARBA" id="ARBA00022989"/>
    </source>
</evidence>
<dbReference type="GO" id="GO:0008324">
    <property type="term" value="F:monoatomic cation transmembrane transporter activity"/>
    <property type="evidence" value="ECO:0007669"/>
    <property type="project" value="InterPro"/>
</dbReference>
<dbReference type="Pfam" id="PF02080">
    <property type="entry name" value="TrkA_C"/>
    <property type="match status" value="2"/>
</dbReference>
<keyword evidence="5 7" id="KW-1133">Transmembrane helix</keyword>
<feature type="transmembrane region" description="Helical" evidence="7">
    <location>
        <begin position="139"/>
        <end position="160"/>
    </location>
</feature>
<feature type="transmembrane region" description="Helical" evidence="7">
    <location>
        <begin position="91"/>
        <end position="118"/>
    </location>
</feature>
<dbReference type="PROSITE" id="PS51202">
    <property type="entry name" value="RCK_C"/>
    <property type="match status" value="2"/>
</dbReference>
<dbReference type="InterPro" id="IPR036721">
    <property type="entry name" value="RCK_C_sf"/>
</dbReference>
<evidence type="ECO:0000256" key="6">
    <source>
        <dbReference type="ARBA" id="ARBA00023136"/>
    </source>
</evidence>
<dbReference type="Proteomes" id="UP000445696">
    <property type="component" value="Unassembled WGS sequence"/>
</dbReference>
<proteinExistence type="predicted"/>
<feature type="transmembrane region" description="Helical" evidence="7">
    <location>
        <begin position="180"/>
        <end position="200"/>
    </location>
</feature>
<evidence type="ECO:0000313" key="9">
    <source>
        <dbReference type="EMBL" id="MZR23412.1"/>
    </source>
</evidence>
<organism evidence="9 10">
    <name type="scientific">Sneathiella chungangensis</name>
    <dbReference type="NCBI Taxonomy" id="1418234"/>
    <lineage>
        <taxon>Bacteria</taxon>
        <taxon>Pseudomonadati</taxon>
        <taxon>Pseudomonadota</taxon>
        <taxon>Alphaproteobacteria</taxon>
        <taxon>Sneathiellales</taxon>
        <taxon>Sneathiellaceae</taxon>
        <taxon>Sneathiella</taxon>
    </lineage>
</organism>
<sequence length="591" mass="62908">MTTDQILLFSLFGIVFALLIWGRWRYDLIAFVALVIALVLGLVPTEQAFAGFGHPATIIIALVLVVSRGLVNSGAVDLITRRLTSLDLKLSSHIAAMSGLGAIFSAFMNNVAALAMLMPVDLQASAKAKRAPRVTLMPLAFATILGGLITLIGTPPNIIIAAYRESALGEPFGMFDFAPVGLACAIIGIVFITVIGWRLIPGSRDSKAPTVDLLDQEGYLAELLVPKESPAIGMLVRELDQVADDSDAAVVGLVRNGKRLAGQARNVEIRAGDILVVDAVAKGIDQFRGAMKLEFDGEKRHEKAVAGGMVLMEFVVPRYARIEGRSAMSLRLLMRHGVTLLGVSRQGQKFRDRVRKLDIQAGDILLLLGPVDRVPEVAQWLGVLPLAERGLSVTQYKRAGLAAGIFAVAIAVASFGWLYLAVALAIVVAAYVVLDIVPIQEVYQHIEWPVIVLLGSMIPLGTALEESGGTGLIAGSIVDLTAGLPVIVVLTVLMVVIMTLSDVLNNTATAVIGAPIAVDIANRLGANPDPFLMVVAVAASCAFLTPIGHKNNTLIMGPGGYKFGDYWRMGLPLEILVIAVAIPSILFFWPL</sequence>
<dbReference type="InterPro" id="IPR006037">
    <property type="entry name" value="RCK_C"/>
</dbReference>
<evidence type="ECO:0000259" key="8">
    <source>
        <dbReference type="PROSITE" id="PS51202"/>
    </source>
</evidence>
<reference evidence="9 10" key="1">
    <citation type="journal article" date="2014" name="Int. J. Syst. Evol. Microbiol.">
        <title>Sneathiella chungangensis sp. nov., isolated from a marine sand, and emended description of the genus Sneathiella.</title>
        <authorList>
            <person name="Siamphan C."/>
            <person name="Kim H."/>
            <person name="Lee J.S."/>
            <person name="Kim W."/>
        </authorList>
    </citation>
    <scope>NUCLEOTIDE SEQUENCE [LARGE SCALE GENOMIC DNA]</scope>
    <source>
        <strain evidence="9 10">KCTC 32476</strain>
    </source>
</reference>
<dbReference type="CDD" id="cd01115">
    <property type="entry name" value="SLC13_permease"/>
    <property type="match status" value="1"/>
</dbReference>
<dbReference type="GO" id="GO:0005886">
    <property type="term" value="C:plasma membrane"/>
    <property type="evidence" value="ECO:0007669"/>
    <property type="project" value="TreeGrafter"/>
</dbReference>
<feature type="transmembrane region" description="Helical" evidence="7">
    <location>
        <begin position="28"/>
        <end position="45"/>
    </location>
</feature>
<dbReference type="OrthoDB" id="9809303at2"/>
<feature type="domain" description="RCK C-terminal" evidence="8">
    <location>
        <begin position="298"/>
        <end position="383"/>
    </location>
</feature>
<accession>A0A845MII1</accession>
<dbReference type="AlphaFoldDB" id="A0A845MII1"/>
<comment type="caution">
    <text evidence="9">The sequence shown here is derived from an EMBL/GenBank/DDBJ whole genome shotgun (WGS) entry which is preliminary data.</text>
</comment>
<feature type="transmembrane region" description="Helical" evidence="7">
    <location>
        <begin position="531"/>
        <end position="548"/>
    </location>
</feature>